<evidence type="ECO:0000313" key="9">
    <source>
        <dbReference type="Proteomes" id="UP000184171"/>
    </source>
</evidence>
<dbReference type="STRING" id="1122189.SAMN02745165_02520"/>
<dbReference type="InterPro" id="IPR014721">
    <property type="entry name" value="Ribsml_uS5_D2-typ_fold_subgr"/>
</dbReference>
<dbReference type="GO" id="GO:0004526">
    <property type="term" value="F:ribonuclease P activity"/>
    <property type="evidence" value="ECO:0007669"/>
    <property type="project" value="UniProtKB-UniRule"/>
</dbReference>
<dbReference type="InterPro" id="IPR000100">
    <property type="entry name" value="RNase_P"/>
</dbReference>
<keyword evidence="3" id="KW-0540">Nuclease</keyword>
<evidence type="ECO:0000313" key="8">
    <source>
        <dbReference type="EMBL" id="SHJ50319.1"/>
    </source>
</evidence>
<accession>A0A1M6JUI6</accession>
<dbReference type="GO" id="GO:0000049">
    <property type="term" value="F:tRNA binding"/>
    <property type="evidence" value="ECO:0007669"/>
    <property type="project" value="InterPro"/>
</dbReference>
<proteinExistence type="predicted"/>
<dbReference type="PANTHER" id="PTHR33992:SF1">
    <property type="entry name" value="RIBONUCLEASE P PROTEIN COMPONENT"/>
    <property type="match status" value="1"/>
</dbReference>
<evidence type="ECO:0000256" key="7">
    <source>
        <dbReference type="NCBIfam" id="TIGR00188"/>
    </source>
</evidence>
<comment type="function">
    <text evidence="1">RNaseP catalyzes the removal of the 5'-leader sequence from pre-tRNA to produce the mature 5'-terminus. It can also cleave other RNA substrates such as 4.5S RNA. The protein component plays an auxiliary but essential role in vivo by binding to the 5'-leader sequence and broadening the substrate specificity of the ribozyme.</text>
</comment>
<dbReference type="InterPro" id="IPR020539">
    <property type="entry name" value="RNase_P_CS"/>
</dbReference>
<dbReference type="PANTHER" id="PTHR33992">
    <property type="entry name" value="RIBONUCLEASE P PROTEIN COMPONENT"/>
    <property type="match status" value="1"/>
</dbReference>
<dbReference type="AlphaFoldDB" id="A0A1M6JUI6"/>
<dbReference type="EC" id="3.1.26.5" evidence="7"/>
<dbReference type="GO" id="GO:0030677">
    <property type="term" value="C:ribonuclease P complex"/>
    <property type="evidence" value="ECO:0007669"/>
    <property type="project" value="TreeGrafter"/>
</dbReference>
<dbReference type="Gene3D" id="3.30.230.10">
    <property type="match status" value="1"/>
</dbReference>
<dbReference type="InterPro" id="IPR020568">
    <property type="entry name" value="Ribosomal_Su5_D2-typ_SF"/>
</dbReference>
<evidence type="ECO:0000256" key="4">
    <source>
        <dbReference type="ARBA" id="ARBA00022759"/>
    </source>
</evidence>
<evidence type="ECO:0000256" key="1">
    <source>
        <dbReference type="ARBA" id="ARBA00002663"/>
    </source>
</evidence>
<keyword evidence="4" id="KW-0255">Endonuclease</keyword>
<keyword evidence="9" id="KW-1185">Reference proteome</keyword>
<evidence type="ECO:0000256" key="3">
    <source>
        <dbReference type="ARBA" id="ARBA00022722"/>
    </source>
</evidence>
<evidence type="ECO:0000256" key="6">
    <source>
        <dbReference type="ARBA" id="ARBA00022884"/>
    </source>
</evidence>
<gene>
    <name evidence="8" type="ORF">SAMN02745165_02520</name>
</gene>
<sequence length="94" mass="10620">MGCKIHTPHFILLLAENSSLRCRLGLTVSRKVGNAVMRNRVKRNVREFFRREQSKFTNVVDFSVVAKRGAADLSHKDIFAELQNALEAKGHLNG</sequence>
<evidence type="ECO:0000256" key="5">
    <source>
        <dbReference type="ARBA" id="ARBA00022801"/>
    </source>
</evidence>
<protein>
    <recommendedName>
        <fullName evidence="7">Ribonuclease P protein component</fullName>
        <ecNumber evidence="7">3.1.26.5</ecNumber>
    </recommendedName>
</protein>
<keyword evidence="5" id="KW-0378">Hydrolase</keyword>
<reference evidence="8 9" key="1">
    <citation type="submission" date="2016-11" db="EMBL/GenBank/DDBJ databases">
        <authorList>
            <person name="Jaros S."/>
            <person name="Januszkiewicz K."/>
            <person name="Wedrychowicz H."/>
        </authorList>
    </citation>
    <scope>NUCLEOTIDE SEQUENCE [LARGE SCALE GENOMIC DNA]</scope>
    <source>
        <strain evidence="8 9">DSM 5091</strain>
    </source>
</reference>
<organism evidence="8 9">
    <name type="scientific">Malonomonas rubra DSM 5091</name>
    <dbReference type="NCBI Taxonomy" id="1122189"/>
    <lineage>
        <taxon>Bacteria</taxon>
        <taxon>Pseudomonadati</taxon>
        <taxon>Thermodesulfobacteriota</taxon>
        <taxon>Desulfuromonadia</taxon>
        <taxon>Desulfuromonadales</taxon>
        <taxon>Geopsychrobacteraceae</taxon>
        <taxon>Malonomonas</taxon>
    </lineage>
</organism>
<dbReference type="EMBL" id="FQZT01000009">
    <property type="protein sequence ID" value="SHJ50319.1"/>
    <property type="molecule type" value="Genomic_DNA"/>
</dbReference>
<dbReference type="Proteomes" id="UP000184171">
    <property type="component" value="Unassembled WGS sequence"/>
</dbReference>
<dbReference type="GO" id="GO:0042781">
    <property type="term" value="F:3'-tRNA processing endoribonuclease activity"/>
    <property type="evidence" value="ECO:0007669"/>
    <property type="project" value="TreeGrafter"/>
</dbReference>
<dbReference type="SUPFAM" id="SSF54211">
    <property type="entry name" value="Ribosomal protein S5 domain 2-like"/>
    <property type="match status" value="1"/>
</dbReference>
<dbReference type="NCBIfam" id="TIGR00188">
    <property type="entry name" value="rnpA"/>
    <property type="match status" value="1"/>
</dbReference>
<dbReference type="PROSITE" id="PS00648">
    <property type="entry name" value="RIBONUCLEASE_P"/>
    <property type="match status" value="1"/>
</dbReference>
<evidence type="ECO:0000256" key="2">
    <source>
        <dbReference type="ARBA" id="ARBA00022694"/>
    </source>
</evidence>
<keyword evidence="2" id="KW-0819">tRNA processing</keyword>
<name>A0A1M6JUI6_MALRU</name>
<dbReference type="Pfam" id="PF00825">
    <property type="entry name" value="Ribonuclease_P"/>
    <property type="match status" value="1"/>
</dbReference>
<keyword evidence="6" id="KW-0694">RNA-binding</keyword>